<gene>
    <name evidence="1" type="ordered locus">PBPRA1636</name>
</gene>
<dbReference type="RefSeq" id="WP_011218362.1">
    <property type="nucleotide sequence ID" value="NC_006370.1"/>
</dbReference>
<dbReference type="PROSITE" id="PS51257">
    <property type="entry name" value="PROKAR_LIPOPROTEIN"/>
    <property type="match status" value="1"/>
</dbReference>
<organism evidence="1 2">
    <name type="scientific">Photobacterium profundum (strain SS9)</name>
    <dbReference type="NCBI Taxonomy" id="298386"/>
    <lineage>
        <taxon>Bacteria</taxon>
        <taxon>Pseudomonadati</taxon>
        <taxon>Pseudomonadota</taxon>
        <taxon>Gammaproteobacteria</taxon>
        <taxon>Vibrionales</taxon>
        <taxon>Vibrionaceae</taxon>
        <taxon>Photobacterium</taxon>
    </lineage>
</organism>
<dbReference type="HOGENOM" id="CLU_1169807_0_0_6"/>
<accession>Q6LRM9</accession>
<evidence type="ECO:0000313" key="1">
    <source>
        <dbReference type="EMBL" id="CAG20047.1"/>
    </source>
</evidence>
<protein>
    <recommendedName>
        <fullName evidence="3">Lipoprotein</fullName>
    </recommendedName>
</protein>
<proteinExistence type="predicted"/>
<reference evidence="2" key="1">
    <citation type="journal article" date="2005" name="Science">
        <title>Life at depth: Photobacterium profundum genome sequence and expression analysis.</title>
        <authorList>
            <person name="Vezzi A."/>
            <person name="Campanaro S."/>
            <person name="D'Angelo M."/>
            <person name="Simonato F."/>
            <person name="Vitulo N."/>
            <person name="Lauro F.M."/>
            <person name="Cestaro A."/>
            <person name="Malacrida G."/>
            <person name="Simionati B."/>
            <person name="Cannata N."/>
            <person name="Romualdi C."/>
            <person name="Bartlett D.H."/>
            <person name="Valle G."/>
        </authorList>
    </citation>
    <scope>NUCLEOTIDE SEQUENCE [LARGE SCALE GENOMIC DNA]</scope>
    <source>
        <strain evidence="2">ATCC BAA-1253 / SS9</strain>
    </source>
</reference>
<evidence type="ECO:0008006" key="3">
    <source>
        <dbReference type="Google" id="ProtNLM"/>
    </source>
</evidence>
<dbReference type="Proteomes" id="UP000000593">
    <property type="component" value="Chromosome 1"/>
</dbReference>
<keyword evidence="2" id="KW-1185">Reference proteome</keyword>
<evidence type="ECO:0000313" key="2">
    <source>
        <dbReference type="Proteomes" id="UP000000593"/>
    </source>
</evidence>
<dbReference type="AlphaFoldDB" id="Q6LRM9"/>
<sequence length="237" mass="26216">MKKQVQTLIIAGVLTSMLTGCGVVMQARSSATQFDLRVQEESQNLDKKPVKSDVFNRVKTIVVADYVDYLEGFPADNIRVYKVMVKQLEKSLERSGKYKVISSSKFRDEIKRQDQDIDLTVDSSEDIEESMALVGKALTVHGVVAIDMDTEGENISSLSNQATQMSQLIVDGEIRLPMEIKLVMVRTRTSEVLYSQSSIVDWVTGTSGLSTTKSSRLTKIVSSVVDPLVLGMTKTPN</sequence>
<name>Q6LRM9_PHOPR</name>
<dbReference type="EMBL" id="CR378668">
    <property type="protein sequence ID" value="CAG20047.1"/>
    <property type="molecule type" value="Genomic_DNA"/>
</dbReference>
<dbReference type="KEGG" id="ppr:PBPRA1636"/>
<dbReference type="eggNOG" id="ENOG502ZK14">
    <property type="taxonomic scope" value="Bacteria"/>
</dbReference>